<accession>A0A1I8PA17</accession>
<evidence type="ECO:0000313" key="9">
    <source>
        <dbReference type="Proteomes" id="UP000095300"/>
    </source>
</evidence>
<evidence type="ECO:0000313" key="8">
    <source>
        <dbReference type="EnsemblMetazoa" id="SCAU006147-PA"/>
    </source>
</evidence>
<evidence type="ECO:0000256" key="6">
    <source>
        <dbReference type="SAM" id="SignalP"/>
    </source>
</evidence>
<feature type="domain" description="Peptidase S1" evidence="7">
    <location>
        <begin position="35"/>
        <end position="261"/>
    </location>
</feature>
<name>A0A1I8PA17_STOCA</name>
<dbReference type="AlphaFoldDB" id="A0A1I8PA17"/>
<keyword evidence="9" id="KW-1185">Reference proteome</keyword>
<proteinExistence type="inferred from homology"/>
<dbReference type="Proteomes" id="UP000095300">
    <property type="component" value="Unassembled WGS sequence"/>
</dbReference>
<dbReference type="InterPro" id="IPR001254">
    <property type="entry name" value="Trypsin_dom"/>
</dbReference>
<gene>
    <name evidence="8" type="primary">106086600</name>
</gene>
<protein>
    <recommendedName>
        <fullName evidence="7">Peptidase S1 domain-containing protein</fullName>
    </recommendedName>
</protein>
<dbReference type="STRING" id="35570.A0A1I8PA17"/>
<evidence type="ECO:0000256" key="1">
    <source>
        <dbReference type="ARBA" id="ARBA00007664"/>
    </source>
</evidence>
<keyword evidence="6" id="KW-0732">Signal</keyword>
<keyword evidence="5" id="KW-1015">Disulfide bond</keyword>
<keyword evidence="2" id="KW-0645">Protease</keyword>
<evidence type="ECO:0000256" key="2">
    <source>
        <dbReference type="ARBA" id="ARBA00022670"/>
    </source>
</evidence>
<sequence>MLGFGSVLVICLLLVKGSSAGEAPSTHKRSDPRRIGIGEYTKIECAPFIVSIQRDGYHFCSGSLIAPNYVVTAGVCVFGQNTKNLMIRAGSSCTKNGGQLVPVKDYLINHNFNPITKRGDIAVILLKHAVVINGVTTRTIGRPQRLQLPTSCGGGYIYGWEQMRTAGFLPNTRLKRAPVLIGRQLPCGTAYRHNECSIHAGNLCAVTHNFNSCVGDIGSPVVRKNLIVAVVSWCRGCAQIPLPCVLSSMSYFDAFITNATRILNDELNRGDYNGFKLFERNG</sequence>
<evidence type="ECO:0000256" key="3">
    <source>
        <dbReference type="ARBA" id="ARBA00022801"/>
    </source>
</evidence>
<evidence type="ECO:0000259" key="7">
    <source>
        <dbReference type="PROSITE" id="PS50240"/>
    </source>
</evidence>
<dbReference type="KEGG" id="scac:106086600"/>
<dbReference type="InterPro" id="IPR050430">
    <property type="entry name" value="Peptidase_S1"/>
</dbReference>
<dbReference type="InterPro" id="IPR009003">
    <property type="entry name" value="Peptidase_S1_PA"/>
</dbReference>
<keyword evidence="3" id="KW-0378">Hydrolase</keyword>
<dbReference type="PRINTS" id="PR00722">
    <property type="entry name" value="CHYMOTRYPSIN"/>
</dbReference>
<dbReference type="InterPro" id="IPR043504">
    <property type="entry name" value="Peptidase_S1_PA_chymotrypsin"/>
</dbReference>
<dbReference type="FunFam" id="2.40.10.10:FF:000068">
    <property type="entry name" value="transmembrane protease serine 2"/>
    <property type="match status" value="1"/>
</dbReference>
<dbReference type="InterPro" id="IPR001314">
    <property type="entry name" value="Peptidase_S1A"/>
</dbReference>
<feature type="chain" id="PRO_5009326318" description="Peptidase S1 domain-containing protein" evidence="6">
    <location>
        <begin position="21"/>
        <end position="282"/>
    </location>
</feature>
<comment type="similarity">
    <text evidence="1">Belongs to the peptidase S1 family.</text>
</comment>
<dbReference type="VEuPathDB" id="VectorBase:SCAU006147"/>
<dbReference type="EnsemblMetazoa" id="SCAU006147-RA">
    <property type="protein sequence ID" value="SCAU006147-PA"/>
    <property type="gene ID" value="SCAU006147"/>
</dbReference>
<dbReference type="GO" id="GO:0006508">
    <property type="term" value="P:proteolysis"/>
    <property type="evidence" value="ECO:0007669"/>
    <property type="project" value="UniProtKB-KW"/>
</dbReference>
<dbReference type="PANTHER" id="PTHR24276">
    <property type="entry name" value="POLYSERASE-RELATED"/>
    <property type="match status" value="1"/>
</dbReference>
<dbReference type="GO" id="GO:0004252">
    <property type="term" value="F:serine-type endopeptidase activity"/>
    <property type="evidence" value="ECO:0007669"/>
    <property type="project" value="InterPro"/>
</dbReference>
<dbReference type="SUPFAM" id="SSF50494">
    <property type="entry name" value="Trypsin-like serine proteases"/>
    <property type="match status" value="1"/>
</dbReference>
<dbReference type="PANTHER" id="PTHR24276:SF91">
    <property type="entry name" value="AT26814P-RELATED"/>
    <property type="match status" value="1"/>
</dbReference>
<dbReference type="OrthoDB" id="6380398at2759"/>
<keyword evidence="4" id="KW-0720">Serine protease</keyword>
<feature type="signal peptide" evidence="6">
    <location>
        <begin position="1"/>
        <end position="20"/>
    </location>
</feature>
<evidence type="ECO:0000256" key="5">
    <source>
        <dbReference type="ARBA" id="ARBA00023157"/>
    </source>
</evidence>
<organism evidence="8 9">
    <name type="scientific">Stomoxys calcitrans</name>
    <name type="common">Stable fly</name>
    <name type="synonym">Conops calcitrans</name>
    <dbReference type="NCBI Taxonomy" id="35570"/>
    <lineage>
        <taxon>Eukaryota</taxon>
        <taxon>Metazoa</taxon>
        <taxon>Ecdysozoa</taxon>
        <taxon>Arthropoda</taxon>
        <taxon>Hexapoda</taxon>
        <taxon>Insecta</taxon>
        <taxon>Pterygota</taxon>
        <taxon>Neoptera</taxon>
        <taxon>Endopterygota</taxon>
        <taxon>Diptera</taxon>
        <taxon>Brachycera</taxon>
        <taxon>Muscomorpha</taxon>
        <taxon>Muscoidea</taxon>
        <taxon>Muscidae</taxon>
        <taxon>Stomoxys</taxon>
    </lineage>
</organism>
<dbReference type="Pfam" id="PF00089">
    <property type="entry name" value="Trypsin"/>
    <property type="match status" value="1"/>
</dbReference>
<dbReference type="PROSITE" id="PS50240">
    <property type="entry name" value="TRYPSIN_DOM"/>
    <property type="match status" value="1"/>
</dbReference>
<dbReference type="SMART" id="SM00020">
    <property type="entry name" value="Tryp_SPc"/>
    <property type="match status" value="1"/>
</dbReference>
<reference evidence="8" key="1">
    <citation type="submission" date="2020-05" db="UniProtKB">
        <authorList>
            <consortium name="EnsemblMetazoa"/>
        </authorList>
    </citation>
    <scope>IDENTIFICATION</scope>
    <source>
        <strain evidence="8">USDA</strain>
    </source>
</reference>
<dbReference type="Gene3D" id="2.40.10.10">
    <property type="entry name" value="Trypsin-like serine proteases"/>
    <property type="match status" value="1"/>
</dbReference>
<evidence type="ECO:0000256" key="4">
    <source>
        <dbReference type="ARBA" id="ARBA00022825"/>
    </source>
</evidence>